<evidence type="ECO:0000259" key="3">
    <source>
        <dbReference type="PROSITE" id="PS51677"/>
    </source>
</evidence>
<accession>A0A1R1MJA8</accession>
<dbReference type="SUPFAM" id="SSF88713">
    <property type="entry name" value="Glycoside hydrolase/deacetylase"/>
    <property type="match status" value="1"/>
</dbReference>
<comment type="caution">
    <text evidence="4">The sequence shown here is derived from an EMBL/GenBank/DDBJ whole genome shotgun (WGS) entry which is preliminary data.</text>
</comment>
<dbReference type="InterPro" id="IPR011330">
    <property type="entry name" value="Glyco_hydro/deAcase_b/a-brl"/>
</dbReference>
<dbReference type="PROSITE" id="PS51677">
    <property type="entry name" value="NODB"/>
    <property type="match status" value="1"/>
</dbReference>
<dbReference type="InterPro" id="IPR002509">
    <property type="entry name" value="NODB_dom"/>
</dbReference>
<dbReference type="Gene3D" id="3.20.20.370">
    <property type="entry name" value="Glycoside hydrolase/deacetylase"/>
    <property type="match status" value="1"/>
</dbReference>
<dbReference type="InterPro" id="IPR051398">
    <property type="entry name" value="Polysacch_Deacetylase"/>
</dbReference>
<comment type="subcellular location">
    <subcellularLocation>
        <location evidence="1">Secreted</location>
    </subcellularLocation>
</comment>
<dbReference type="GO" id="GO:0016810">
    <property type="term" value="F:hydrolase activity, acting on carbon-nitrogen (but not peptide) bonds"/>
    <property type="evidence" value="ECO:0007669"/>
    <property type="project" value="InterPro"/>
</dbReference>
<dbReference type="GO" id="GO:0005975">
    <property type="term" value="P:carbohydrate metabolic process"/>
    <property type="evidence" value="ECO:0007669"/>
    <property type="project" value="InterPro"/>
</dbReference>
<dbReference type="GO" id="GO:0005576">
    <property type="term" value="C:extracellular region"/>
    <property type="evidence" value="ECO:0007669"/>
    <property type="project" value="UniProtKB-SubCell"/>
</dbReference>
<dbReference type="Pfam" id="PF01522">
    <property type="entry name" value="Polysacc_deac_1"/>
    <property type="match status" value="1"/>
</dbReference>
<dbReference type="Proteomes" id="UP000187408">
    <property type="component" value="Unassembled WGS sequence"/>
</dbReference>
<dbReference type="STRING" id="1914305.BLW93_08130"/>
<evidence type="ECO:0000313" key="4">
    <source>
        <dbReference type="EMBL" id="OMH39902.1"/>
    </source>
</evidence>
<gene>
    <name evidence="4" type="ORF">BLW93_08130</name>
</gene>
<organism evidence="4 5">
    <name type="scientific">Desulfurobacterium indicum</name>
    <dbReference type="NCBI Taxonomy" id="1914305"/>
    <lineage>
        <taxon>Bacteria</taxon>
        <taxon>Pseudomonadati</taxon>
        <taxon>Aquificota</taxon>
        <taxon>Aquificia</taxon>
        <taxon>Desulfurobacteriales</taxon>
        <taxon>Desulfurobacteriaceae</taxon>
        <taxon>Desulfurobacterium</taxon>
    </lineage>
</organism>
<dbReference type="OrthoDB" id="9778320at2"/>
<evidence type="ECO:0000313" key="5">
    <source>
        <dbReference type="Proteomes" id="UP000187408"/>
    </source>
</evidence>
<name>A0A1R1MJA8_9BACT</name>
<proteinExistence type="predicted"/>
<evidence type="ECO:0000256" key="2">
    <source>
        <dbReference type="ARBA" id="ARBA00022729"/>
    </source>
</evidence>
<dbReference type="PANTHER" id="PTHR34216">
    <property type="match status" value="1"/>
</dbReference>
<feature type="domain" description="NodB homology" evidence="3">
    <location>
        <begin position="30"/>
        <end position="288"/>
    </location>
</feature>
<dbReference type="PANTHER" id="PTHR34216:SF3">
    <property type="entry name" value="POLY-BETA-1,6-N-ACETYL-D-GLUCOSAMINE N-DEACETYLASE"/>
    <property type="match status" value="1"/>
</dbReference>
<evidence type="ECO:0000256" key="1">
    <source>
        <dbReference type="ARBA" id="ARBA00004613"/>
    </source>
</evidence>
<reference evidence="4 5" key="1">
    <citation type="submission" date="2016-10" db="EMBL/GenBank/DDBJ databases">
        <title>Genome sequence of a sulfur-reducing bacterium Desulfurobacterium indicum K6013.</title>
        <authorList>
            <person name="Cao J."/>
            <person name="Shao Z."/>
            <person name="Alain K."/>
            <person name="Jebbar M."/>
        </authorList>
    </citation>
    <scope>NUCLEOTIDE SEQUENCE [LARGE SCALE GENOMIC DNA]</scope>
    <source>
        <strain evidence="4 5">K6013</strain>
    </source>
</reference>
<keyword evidence="5" id="KW-1185">Reference proteome</keyword>
<dbReference type="EMBL" id="MOEN01000040">
    <property type="protein sequence ID" value="OMH39902.1"/>
    <property type="molecule type" value="Genomic_DNA"/>
</dbReference>
<dbReference type="CDD" id="cd10973">
    <property type="entry name" value="CE4_DAC_u4_5s"/>
    <property type="match status" value="1"/>
</dbReference>
<sequence length="288" mass="33837">MKYLKTHGYKVVPLKTIVDYLYKRQPIPDKTVAITIDDGYRSTMKAFKILKKYNFPFTLFLYAEGVARFPAYLTKGELREISKYPKVTFGNHSYKHFRFAKMIKTMPLDKYVKMIEKDTLKAEKRIEKLTGQKPAFYAFPYGEYNRVYIETLKKLGFKALFSQDDSAVSSLTSPFLIPRKPVVGSWSKMIKFERMLKKEPLPVIKHIPPIGYIKSDMVDIEAVIKNPKSYKSCQIYISEKGWMRAKKKGNTIKLGKLIKITKWKNRISVECYDKKTKRFANYIWMIIH</sequence>
<protein>
    <submittedName>
        <fullName evidence="4">Polysaccharide deacetylase</fullName>
    </submittedName>
</protein>
<dbReference type="AlphaFoldDB" id="A0A1R1MJA8"/>
<keyword evidence="2" id="KW-0732">Signal</keyword>